<protein>
    <submittedName>
        <fullName evidence="3">Uncharacterized protein</fullName>
    </submittedName>
</protein>
<evidence type="ECO:0000256" key="1">
    <source>
        <dbReference type="ARBA" id="ARBA00022737"/>
    </source>
</evidence>
<sequence>KNMVDVAIEECQKALDINPQMARALSTLGGAYFLRKDFTRAEAFSRKALEIDPELDGAHNNLGNIYMNKKMVDRAIGEYQKAFRINPGFAEAHYNLGRSKQMEEFMF</sequence>
<name>X1EF21_9ZZZZ</name>
<dbReference type="Pfam" id="PF13424">
    <property type="entry name" value="TPR_12"/>
    <property type="match status" value="1"/>
</dbReference>
<evidence type="ECO:0000313" key="3">
    <source>
        <dbReference type="EMBL" id="GAH31881.1"/>
    </source>
</evidence>
<dbReference type="Gene3D" id="1.25.40.10">
    <property type="entry name" value="Tetratricopeptide repeat domain"/>
    <property type="match status" value="2"/>
</dbReference>
<dbReference type="PROSITE" id="PS50005">
    <property type="entry name" value="TPR"/>
    <property type="match status" value="2"/>
</dbReference>
<keyword evidence="1" id="KW-0677">Repeat</keyword>
<dbReference type="AlphaFoldDB" id="X1EF21"/>
<evidence type="ECO:0000256" key="2">
    <source>
        <dbReference type="ARBA" id="ARBA00022803"/>
    </source>
</evidence>
<gene>
    <name evidence="3" type="ORF">S03H2_19651</name>
</gene>
<reference evidence="3" key="1">
    <citation type="journal article" date="2014" name="Front. Microbiol.">
        <title>High frequency of phylogenetically diverse reductive dehalogenase-homologous genes in deep subseafloor sedimentary metagenomes.</title>
        <authorList>
            <person name="Kawai M."/>
            <person name="Futagami T."/>
            <person name="Toyoda A."/>
            <person name="Takaki Y."/>
            <person name="Nishi S."/>
            <person name="Hori S."/>
            <person name="Arai W."/>
            <person name="Tsubouchi T."/>
            <person name="Morono Y."/>
            <person name="Uchiyama I."/>
            <person name="Ito T."/>
            <person name="Fujiyama A."/>
            <person name="Inagaki F."/>
            <person name="Takami H."/>
        </authorList>
    </citation>
    <scope>NUCLEOTIDE SEQUENCE</scope>
    <source>
        <strain evidence="3">Expedition CK06-06</strain>
    </source>
</reference>
<accession>X1EF21</accession>
<comment type="caution">
    <text evidence="3">The sequence shown here is derived from an EMBL/GenBank/DDBJ whole genome shotgun (WGS) entry which is preliminary data.</text>
</comment>
<dbReference type="EMBL" id="BARU01010283">
    <property type="protein sequence ID" value="GAH31881.1"/>
    <property type="molecule type" value="Genomic_DNA"/>
</dbReference>
<dbReference type="SMART" id="SM00028">
    <property type="entry name" value="TPR"/>
    <property type="match status" value="2"/>
</dbReference>
<dbReference type="SUPFAM" id="SSF48452">
    <property type="entry name" value="TPR-like"/>
    <property type="match status" value="1"/>
</dbReference>
<keyword evidence="2" id="KW-0802">TPR repeat</keyword>
<proteinExistence type="predicted"/>
<dbReference type="PANTHER" id="PTHR44943:SF8">
    <property type="entry name" value="TPR REPEAT-CONTAINING PROTEIN MJ0263"/>
    <property type="match status" value="1"/>
</dbReference>
<dbReference type="PANTHER" id="PTHR44943">
    <property type="entry name" value="CELLULOSE SYNTHASE OPERON PROTEIN C"/>
    <property type="match status" value="1"/>
</dbReference>
<dbReference type="InterPro" id="IPR051685">
    <property type="entry name" value="Ycf3/AcsC/BcsC/TPR_MFPF"/>
</dbReference>
<dbReference type="InterPro" id="IPR011990">
    <property type="entry name" value="TPR-like_helical_dom_sf"/>
</dbReference>
<dbReference type="InterPro" id="IPR019734">
    <property type="entry name" value="TPR_rpt"/>
</dbReference>
<organism evidence="3">
    <name type="scientific">marine sediment metagenome</name>
    <dbReference type="NCBI Taxonomy" id="412755"/>
    <lineage>
        <taxon>unclassified sequences</taxon>
        <taxon>metagenomes</taxon>
        <taxon>ecological metagenomes</taxon>
    </lineage>
</organism>
<feature type="non-terminal residue" evidence="3">
    <location>
        <position position="1"/>
    </location>
</feature>